<dbReference type="GO" id="GO:0003677">
    <property type="term" value="F:DNA binding"/>
    <property type="evidence" value="ECO:0007669"/>
    <property type="project" value="InterPro"/>
</dbReference>
<feature type="non-terminal residue" evidence="6">
    <location>
        <position position="1"/>
    </location>
</feature>
<keyword evidence="7" id="KW-1185">Reference proteome</keyword>
<dbReference type="EMBL" id="JAFREP010000085">
    <property type="protein sequence ID" value="MBO1323509.1"/>
    <property type="molecule type" value="Genomic_DNA"/>
</dbReference>
<evidence type="ECO:0000256" key="2">
    <source>
        <dbReference type="ARBA" id="ARBA00022908"/>
    </source>
</evidence>
<dbReference type="SUPFAM" id="SSF56349">
    <property type="entry name" value="DNA breaking-rejoining enzymes"/>
    <property type="match status" value="1"/>
</dbReference>
<evidence type="ECO:0000256" key="3">
    <source>
        <dbReference type="ARBA" id="ARBA00023172"/>
    </source>
</evidence>
<reference evidence="6" key="1">
    <citation type="submission" date="2021-03" db="EMBL/GenBank/DDBJ databases">
        <authorList>
            <person name="Wang G."/>
        </authorList>
    </citation>
    <scope>NUCLEOTIDE SEQUENCE</scope>
    <source>
        <strain evidence="6">KCTC 12899</strain>
    </source>
</reference>
<dbReference type="Gene3D" id="1.10.443.10">
    <property type="entry name" value="Intergrase catalytic core"/>
    <property type="match status" value="1"/>
</dbReference>
<keyword evidence="3" id="KW-0233">DNA recombination</keyword>
<dbReference type="RefSeq" id="WP_207863660.1">
    <property type="nucleotide sequence ID" value="NZ_JAFREP010000085.1"/>
</dbReference>
<evidence type="ECO:0000313" key="6">
    <source>
        <dbReference type="EMBL" id="MBO1323509.1"/>
    </source>
</evidence>
<sequence length="247" mass="27784">ETPPSTKGSSPQAERAGNPCTHKNGGSLFGDRGGSLFACQIQWDYVDLKLGVIFLPGQTNDEQAQFTGVKNNRDHLIPLSSYPWELLRDLHHQRITISPYVFPSVQCVHKPITDYGTYPKILSKMVGIDFGLHACRRTFASIADDVGLDYLKVKRSLNHSFEGGVTGGYINPGFNPERRRKHFQKICDYILRCKAIHNGEIRQKEEDFDQEAALAKLEQYIWDLGLEPTEALRKIVKRTQKAPGVAS</sequence>
<dbReference type="InterPro" id="IPR002104">
    <property type="entry name" value="Integrase_catalytic"/>
</dbReference>
<proteinExistence type="inferred from homology"/>
<dbReference type="PANTHER" id="PTHR30629">
    <property type="entry name" value="PROPHAGE INTEGRASE"/>
    <property type="match status" value="1"/>
</dbReference>
<protein>
    <recommendedName>
        <fullName evidence="5">Tyr recombinase domain-containing protein</fullName>
    </recommendedName>
</protein>
<dbReference type="GO" id="GO:0006310">
    <property type="term" value="P:DNA recombination"/>
    <property type="evidence" value="ECO:0007669"/>
    <property type="project" value="UniProtKB-KW"/>
</dbReference>
<feature type="region of interest" description="Disordered" evidence="4">
    <location>
        <begin position="1"/>
        <end position="22"/>
    </location>
</feature>
<feature type="compositionally biased region" description="Polar residues" evidence="4">
    <location>
        <begin position="1"/>
        <end position="12"/>
    </location>
</feature>
<dbReference type="InterPro" id="IPR013762">
    <property type="entry name" value="Integrase-like_cat_sf"/>
</dbReference>
<gene>
    <name evidence="6" type="ORF">J3U88_33900</name>
</gene>
<comment type="caution">
    <text evidence="6">The sequence shown here is derived from an EMBL/GenBank/DDBJ whole genome shotgun (WGS) entry which is preliminary data.</text>
</comment>
<evidence type="ECO:0000256" key="1">
    <source>
        <dbReference type="ARBA" id="ARBA00008857"/>
    </source>
</evidence>
<evidence type="ECO:0000313" key="7">
    <source>
        <dbReference type="Proteomes" id="UP000664417"/>
    </source>
</evidence>
<keyword evidence="2" id="KW-0229">DNA integration</keyword>
<accession>A0A8J7QG20</accession>
<evidence type="ECO:0000256" key="4">
    <source>
        <dbReference type="SAM" id="MobiDB-lite"/>
    </source>
</evidence>
<name>A0A8J7QG20_9BACT</name>
<comment type="similarity">
    <text evidence="1">Belongs to the 'phage' integrase family.</text>
</comment>
<evidence type="ECO:0000259" key="5">
    <source>
        <dbReference type="Pfam" id="PF00589"/>
    </source>
</evidence>
<dbReference type="Pfam" id="PF00589">
    <property type="entry name" value="Phage_integrase"/>
    <property type="match status" value="1"/>
</dbReference>
<dbReference type="InterPro" id="IPR011010">
    <property type="entry name" value="DNA_brk_join_enz"/>
</dbReference>
<dbReference type="Proteomes" id="UP000664417">
    <property type="component" value="Unassembled WGS sequence"/>
</dbReference>
<dbReference type="GO" id="GO:0015074">
    <property type="term" value="P:DNA integration"/>
    <property type="evidence" value="ECO:0007669"/>
    <property type="project" value="UniProtKB-KW"/>
</dbReference>
<dbReference type="AlphaFoldDB" id="A0A8J7QG20"/>
<dbReference type="PANTHER" id="PTHR30629:SF2">
    <property type="entry name" value="PROPHAGE INTEGRASE INTS-RELATED"/>
    <property type="match status" value="1"/>
</dbReference>
<feature type="domain" description="Tyr recombinase" evidence="5">
    <location>
        <begin position="38"/>
        <end position="160"/>
    </location>
</feature>
<organism evidence="6 7">
    <name type="scientific">Acanthopleuribacter pedis</name>
    <dbReference type="NCBI Taxonomy" id="442870"/>
    <lineage>
        <taxon>Bacteria</taxon>
        <taxon>Pseudomonadati</taxon>
        <taxon>Acidobacteriota</taxon>
        <taxon>Holophagae</taxon>
        <taxon>Acanthopleuribacterales</taxon>
        <taxon>Acanthopleuribacteraceae</taxon>
        <taxon>Acanthopleuribacter</taxon>
    </lineage>
</organism>
<dbReference type="InterPro" id="IPR050808">
    <property type="entry name" value="Phage_Integrase"/>
</dbReference>